<evidence type="ECO:0000256" key="7">
    <source>
        <dbReference type="SAM" id="Phobius"/>
    </source>
</evidence>
<evidence type="ECO:0000313" key="9">
    <source>
        <dbReference type="EMBL" id="MEE6312094.1"/>
    </source>
</evidence>
<feature type="domain" description="Major facilitator superfamily (MFS) profile" evidence="8">
    <location>
        <begin position="1"/>
        <end position="420"/>
    </location>
</feature>
<dbReference type="InterPro" id="IPR020846">
    <property type="entry name" value="MFS_dom"/>
</dbReference>
<evidence type="ECO:0000259" key="8">
    <source>
        <dbReference type="PROSITE" id="PS50850"/>
    </source>
</evidence>
<dbReference type="Gene3D" id="1.20.1250.20">
    <property type="entry name" value="MFS general substrate transporter like domains"/>
    <property type="match status" value="1"/>
</dbReference>
<dbReference type="PANTHER" id="PTHR23513:SF17">
    <property type="entry name" value="MEMBRANE PROTEIN"/>
    <property type="match status" value="1"/>
</dbReference>
<evidence type="ECO:0000256" key="6">
    <source>
        <dbReference type="SAM" id="MobiDB-lite"/>
    </source>
</evidence>
<feature type="transmembrane region" description="Helical" evidence="7">
    <location>
        <begin position="282"/>
        <end position="302"/>
    </location>
</feature>
<dbReference type="SUPFAM" id="SSF103473">
    <property type="entry name" value="MFS general substrate transporter"/>
    <property type="match status" value="1"/>
</dbReference>
<feature type="transmembrane region" description="Helical" evidence="7">
    <location>
        <begin position="334"/>
        <end position="356"/>
    </location>
</feature>
<feature type="transmembrane region" description="Helical" evidence="7">
    <location>
        <begin position="166"/>
        <end position="186"/>
    </location>
</feature>
<feature type="transmembrane region" description="Helical" evidence="7">
    <location>
        <begin position="97"/>
        <end position="119"/>
    </location>
</feature>
<feature type="transmembrane region" description="Helical" evidence="7">
    <location>
        <begin position="309"/>
        <end position="328"/>
    </location>
</feature>
<evidence type="ECO:0000256" key="4">
    <source>
        <dbReference type="ARBA" id="ARBA00022989"/>
    </source>
</evidence>
<feature type="transmembrane region" description="Helical" evidence="7">
    <location>
        <begin position="368"/>
        <end position="386"/>
    </location>
</feature>
<feature type="transmembrane region" description="Helical" evidence="7">
    <location>
        <begin position="34"/>
        <end position="60"/>
    </location>
</feature>
<dbReference type="PROSITE" id="PS50850">
    <property type="entry name" value="MFS"/>
    <property type="match status" value="1"/>
</dbReference>
<dbReference type="CDD" id="cd06173">
    <property type="entry name" value="MFS_MefA_like"/>
    <property type="match status" value="1"/>
</dbReference>
<keyword evidence="2" id="KW-1003">Cell membrane</keyword>
<feature type="transmembrane region" description="Helical" evidence="7">
    <location>
        <begin position="66"/>
        <end position="90"/>
    </location>
</feature>
<dbReference type="InterPro" id="IPR011701">
    <property type="entry name" value="MFS"/>
</dbReference>
<dbReference type="EMBL" id="JAZGQL010000042">
    <property type="protein sequence ID" value="MEE6312094.1"/>
    <property type="molecule type" value="Genomic_DNA"/>
</dbReference>
<feature type="region of interest" description="Disordered" evidence="6">
    <location>
        <begin position="1"/>
        <end position="20"/>
    </location>
</feature>
<keyword evidence="4 7" id="KW-1133">Transmembrane helix</keyword>
<protein>
    <submittedName>
        <fullName evidence="9">MFS transporter</fullName>
    </submittedName>
</protein>
<feature type="transmembrane region" description="Helical" evidence="7">
    <location>
        <begin position="398"/>
        <end position="420"/>
    </location>
</feature>
<gene>
    <name evidence="9" type="ORF">V1634_35335</name>
</gene>
<sequence>MTSPAANPAGTDQRVQAGYGQHRTVQQPKVRRNLVFWFCGHSFSLLADQVYFVVLAWAAVRSVDAGFVGVVLAAGAIPRAVLMLVGGVLVDRFAPRLIMISSNVLRIVTLLVAVAYVAIAGVDLWMLLAVAVVFGVVDALFWPAADSFPAFVVPPDQLTRTHGMRSLAYRVSAIAGAPFGGLMVAISGIEATFGIVAAMLAMSTLALVFVQIRQAAVSDTTKGNRNLLTEMGQGLRYLLNERLLRTLFLLIALMELAFASAFNLGVPLLVNARGWGADGLGLLVGCFGVGATLGALFLILGLRLRRAGLTIIAAVCVQAVAIAGLGIAPDLWQVAAATAVIGLCASSVGAITASLVQSHAPMHYIGRAMSVMNLASFGLVPVAYAATGFLAEGLPLEWLFFGATAVTATAAFAAAAQGVVRRSELPSRVPVQSKEE</sequence>
<dbReference type="Pfam" id="PF07690">
    <property type="entry name" value="MFS_1"/>
    <property type="match status" value="1"/>
</dbReference>
<comment type="subcellular location">
    <subcellularLocation>
        <location evidence="1">Cell membrane</location>
        <topology evidence="1">Multi-pass membrane protein</topology>
    </subcellularLocation>
</comment>
<evidence type="ECO:0000256" key="3">
    <source>
        <dbReference type="ARBA" id="ARBA00022692"/>
    </source>
</evidence>
<dbReference type="RefSeq" id="WP_331211972.1">
    <property type="nucleotide sequence ID" value="NZ_JAZGQL010000042.1"/>
</dbReference>
<proteinExistence type="predicted"/>
<feature type="transmembrane region" description="Helical" evidence="7">
    <location>
        <begin position="192"/>
        <end position="212"/>
    </location>
</feature>
<keyword evidence="3 7" id="KW-0812">Transmembrane</keyword>
<keyword evidence="5 7" id="KW-0472">Membrane</keyword>
<comment type="caution">
    <text evidence="9">The sequence shown here is derived from an EMBL/GenBank/DDBJ whole genome shotgun (WGS) entry which is preliminary data.</text>
</comment>
<accession>A0ABU7SQ43</accession>
<evidence type="ECO:0000256" key="5">
    <source>
        <dbReference type="ARBA" id="ARBA00023136"/>
    </source>
</evidence>
<evidence type="ECO:0000256" key="1">
    <source>
        <dbReference type="ARBA" id="ARBA00004651"/>
    </source>
</evidence>
<dbReference type="InterPro" id="IPR036259">
    <property type="entry name" value="MFS_trans_sf"/>
</dbReference>
<reference evidence="9 10" key="1">
    <citation type="submission" date="2024-01" db="EMBL/GenBank/DDBJ databases">
        <title>Genome insights into Plantactinospora veratri sp. nov.</title>
        <authorList>
            <person name="Wang L."/>
        </authorList>
    </citation>
    <scope>NUCLEOTIDE SEQUENCE [LARGE SCALE GENOMIC DNA]</scope>
    <source>
        <strain evidence="9 10">NEAU-FHS4</strain>
    </source>
</reference>
<evidence type="ECO:0000256" key="2">
    <source>
        <dbReference type="ARBA" id="ARBA00022475"/>
    </source>
</evidence>
<dbReference type="PANTHER" id="PTHR23513">
    <property type="entry name" value="INTEGRAL MEMBRANE EFFLUX PROTEIN-RELATED"/>
    <property type="match status" value="1"/>
</dbReference>
<feature type="transmembrane region" description="Helical" evidence="7">
    <location>
        <begin position="246"/>
        <end position="270"/>
    </location>
</feature>
<organism evidence="9 10">
    <name type="scientific">Plantactinospora veratri</name>
    <dbReference type="NCBI Taxonomy" id="1436122"/>
    <lineage>
        <taxon>Bacteria</taxon>
        <taxon>Bacillati</taxon>
        <taxon>Actinomycetota</taxon>
        <taxon>Actinomycetes</taxon>
        <taxon>Micromonosporales</taxon>
        <taxon>Micromonosporaceae</taxon>
        <taxon>Plantactinospora</taxon>
    </lineage>
</organism>
<feature type="transmembrane region" description="Helical" evidence="7">
    <location>
        <begin position="125"/>
        <end position="145"/>
    </location>
</feature>
<keyword evidence="10" id="KW-1185">Reference proteome</keyword>
<dbReference type="Proteomes" id="UP001339911">
    <property type="component" value="Unassembled WGS sequence"/>
</dbReference>
<evidence type="ECO:0000313" key="10">
    <source>
        <dbReference type="Proteomes" id="UP001339911"/>
    </source>
</evidence>
<name>A0ABU7SQ43_9ACTN</name>